<dbReference type="EMBL" id="FQ790293">
    <property type="protein sequence ID" value="CCD48257.1"/>
    <property type="molecule type" value="Genomic_DNA"/>
</dbReference>
<sequence>MTLGVLYTAPNAGKVKDNPVEINIGTSLCMTGEG</sequence>
<name>G2Y6K5_BOTF4</name>
<reference evidence="2" key="1">
    <citation type="journal article" date="2011" name="PLoS Genet.">
        <title>Genomic analysis of the necrotrophic fungal pathogens Sclerotinia sclerotiorum and Botrytis cinerea.</title>
        <authorList>
            <person name="Amselem J."/>
            <person name="Cuomo C.A."/>
            <person name="van Kan J.A."/>
            <person name="Viaud M."/>
            <person name="Benito E.P."/>
            <person name="Couloux A."/>
            <person name="Coutinho P.M."/>
            <person name="de Vries R.P."/>
            <person name="Dyer P.S."/>
            <person name="Fillinger S."/>
            <person name="Fournier E."/>
            <person name="Gout L."/>
            <person name="Hahn M."/>
            <person name="Kohn L."/>
            <person name="Lapalu N."/>
            <person name="Plummer K.M."/>
            <person name="Pradier J.M."/>
            <person name="Quevillon E."/>
            <person name="Sharon A."/>
            <person name="Simon A."/>
            <person name="ten Have A."/>
            <person name="Tudzynski B."/>
            <person name="Tudzynski P."/>
            <person name="Wincker P."/>
            <person name="Andrew M."/>
            <person name="Anthouard V."/>
            <person name="Beever R.E."/>
            <person name="Beffa R."/>
            <person name="Benoit I."/>
            <person name="Bouzid O."/>
            <person name="Brault B."/>
            <person name="Chen Z."/>
            <person name="Choquer M."/>
            <person name="Collemare J."/>
            <person name="Cotton P."/>
            <person name="Danchin E.G."/>
            <person name="Da Silva C."/>
            <person name="Gautier A."/>
            <person name="Giraud C."/>
            <person name="Giraud T."/>
            <person name="Gonzalez C."/>
            <person name="Grossetete S."/>
            <person name="Guldener U."/>
            <person name="Henrissat B."/>
            <person name="Howlett B.J."/>
            <person name="Kodira C."/>
            <person name="Kretschmer M."/>
            <person name="Lappartient A."/>
            <person name="Leroch M."/>
            <person name="Levis C."/>
            <person name="Mauceli E."/>
            <person name="Neuveglise C."/>
            <person name="Oeser B."/>
            <person name="Pearson M."/>
            <person name="Poulain J."/>
            <person name="Poussereau N."/>
            <person name="Quesneville H."/>
            <person name="Rascle C."/>
            <person name="Schumacher J."/>
            <person name="Segurens B."/>
            <person name="Sexton A."/>
            <person name="Silva E."/>
            <person name="Sirven C."/>
            <person name="Soanes D.M."/>
            <person name="Talbot N.J."/>
            <person name="Templeton M."/>
            <person name="Yandava C."/>
            <person name="Yarden O."/>
            <person name="Zeng Q."/>
            <person name="Rollins J.A."/>
            <person name="Lebrun M.H."/>
            <person name="Dickman M."/>
        </authorList>
    </citation>
    <scope>NUCLEOTIDE SEQUENCE [LARGE SCALE GENOMIC DNA]</scope>
    <source>
        <strain evidence="2">T4</strain>
    </source>
</reference>
<dbReference type="AlphaFoldDB" id="G2Y6K5"/>
<evidence type="ECO:0000313" key="1">
    <source>
        <dbReference type="EMBL" id="CCD48257.1"/>
    </source>
</evidence>
<dbReference type="InParanoid" id="G2Y6K5"/>
<dbReference type="HOGENOM" id="CLU_3376995_0_0_1"/>
<gene>
    <name evidence="1" type="ORF">BofuT4_uP106410.1</name>
</gene>
<evidence type="ECO:0000313" key="2">
    <source>
        <dbReference type="Proteomes" id="UP000008177"/>
    </source>
</evidence>
<accession>G2Y6K5</accession>
<organism evidence="1 2">
    <name type="scientific">Botryotinia fuckeliana (strain T4)</name>
    <name type="common">Noble rot fungus</name>
    <name type="synonym">Botrytis cinerea</name>
    <dbReference type="NCBI Taxonomy" id="999810"/>
    <lineage>
        <taxon>Eukaryota</taxon>
        <taxon>Fungi</taxon>
        <taxon>Dikarya</taxon>
        <taxon>Ascomycota</taxon>
        <taxon>Pezizomycotina</taxon>
        <taxon>Leotiomycetes</taxon>
        <taxon>Helotiales</taxon>
        <taxon>Sclerotiniaceae</taxon>
        <taxon>Botrytis</taxon>
    </lineage>
</organism>
<protein>
    <submittedName>
        <fullName evidence="1">Uncharacterized protein</fullName>
    </submittedName>
</protein>
<dbReference type="Proteomes" id="UP000008177">
    <property type="component" value="Unplaced contigs"/>
</dbReference>
<proteinExistence type="predicted"/>